<dbReference type="CDD" id="cd17546">
    <property type="entry name" value="REC_hyHK_CKI1_RcsC-like"/>
    <property type="match status" value="1"/>
</dbReference>
<dbReference type="STRING" id="1849047.A0A3D8R7B0"/>
<feature type="domain" description="Histidine kinase" evidence="7">
    <location>
        <begin position="503"/>
        <end position="776"/>
    </location>
</feature>
<comment type="catalytic activity">
    <reaction evidence="1">
        <text>ATP + protein L-histidine = ADP + protein N-phospho-L-histidine.</text>
        <dbReference type="EC" id="2.7.13.3"/>
    </reaction>
</comment>
<evidence type="ECO:0000313" key="11">
    <source>
        <dbReference type="Proteomes" id="UP000256645"/>
    </source>
</evidence>
<dbReference type="SUPFAM" id="SSF47384">
    <property type="entry name" value="Homodimeric domain of signal transducing histidine kinase"/>
    <property type="match status" value="1"/>
</dbReference>
<dbReference type="SUPFAM" id="SSF55781">
    <property type="entry name" value="GAF domain-like"/>
    <property type="match status" value="1"/>
</dbReference>
<dbReference type="InterPro" id="IPR011006">
    <property type="entry name" value="CheY-like_superfamily"/>
</dbReference>
<dbReference type="GO" id="GO:0000155">
    <property type="term" value="F:phosphorelay sensor kinase activity"/>
    <property type="evidence" value="ECO:0007669"/>
    <property type="project" value="InterPro"/>
</dbReference>
<dbReference type="CDD" id="cd00082">
    <property type="entry name" value="HisKA"/>
    <property type="match status" value="1"/>
</dbReference>
<dbReference type="Pfam" id="PF13426">
    <property type="entry name" value="PAS_9"/>
    <property type="match status" value="1"/>
</dbReference>
<evidence type="ECO:0000256" key="3">
    <source>
        <dbReference type="ARBA" id="ARBA00022553"/>
    </source>
</evidence>
<dbReference type="InterPro" id="IPR035965">
    <property type="entry name" value="PAS-like_dom_sf"/>
</dbReference>
<dbReference type="SUPFAM" id="SSF55785">
    <property type="entry name" value="PYP-like sensor domain (PAS domain)"/>
    <property type="match status" value="1"/>
</dbReference>
<evidence type="ECO:0000259" key="9">
    <source>
        <dbReference type="PROSITE" id="PS50112"/>
    </source>
</evidence>
<dbReference type="PROSITE" id="PS50110">
    <property type="entry name" value="RESPONSE_REGULATORY"/>
    <property type="match status" value="1"/>
</dbReference>
<dbReference type="SMART" id="SM00388">
    <property type="entry name" value="HisKA"/>
    <property type="match status" value="1"/>
</dbReference>
<dbReference type="InterPro" id="IPR000014">
    <property type="entry name" value="PAS"/>
</dbReference>
<keyword evidence="3 6" id="KW-0597">Phosphoprotein</keyword>
<proteinExistence type="predicted"/>
<dbReference type="InterPro" id="IPR001789">
    <property type="entry name" value="Sig_transdc_resp-reg_receiver"/>
</dbReference>
<dbReference type="InterPro" id="IPR036097">
    <property type="entry name" value="HisK_dim/P_sf"/>
</dbReference>
<dbReference type="EC" id="2.7.13.3" evidence="2"/>
<feature type="domain" description="PAS" evidence="9">
    <location>
        <begin position="354"/>
        <end position="425"/>
    </location>
</feature>
<protein>
    <recommendedName>
        <fullName evidence="2">histidine kinase</fullName>
        <ecNumber evidence="2">2.7.13.3</ecNumber>
    </recommendedName>
</protein>
<evidence type="ECO:0000256" key="1">
    <source>
        <dbReference type="ARBA" id="ARBA00000085"/>
    </source>
</evidence>
<dbReference type="EMBL" id="PDLM01000009">
    <property type="protein sequence ID" value="RDW69866.1"/>
    <property type="molecule type" value="Genomic_DNA"/>
</dbReference>
<accession>A0A3D8R7B0</accession>
<sequence length="954" mass="106077">MGRDDEQPSPLKGRMWAADLPSTTHVEFFRSCNWDDTLLGPLERWGLALRIHMHTLFADSRPSCIYWGARRVAIYNEAFVPLAGATHPRLMGIAFRDGFPEICQNIEPIFDQAEASGVAVDVNELPLMVMRNNFLEESFFTGNFTPIRGDDGRIHGFYNSVWERTGITLSARRTAMLNKISSPPEKYNTTTVTGHFVRSFETNPYDIPMVMLYRADEESVPGQCIMTMTGSIGLPAGHTFVTQADIKALEFPMPLLRKSRAGTITVEAGADFDGVNWSGFAEPSKFVSVVPLEHGGRLFGCMIVGANSRRPIDSDHHQFMADISRHLSHALASLINTDEARKRQERLEAQLAGTERQIRYLAQHASVAMAHLSLDGSLIWANDHYYKLTGFPRGQEDKGLHFMSIVHPDSHASAMKAFSDLVETDQNISIEVKLNTLFIPPTGDPEPTNVLAFGFSYFEDGKTKSFMSCMTDVSQLKWAEAWQARSAEEAREAKRNQEQFIDSISHEVRNPLSAIFQLADGIVTSFDEISQGSPTLDKCLATLGENFEAAKTIIMCAEHQKRIVDDVLTLSKLDFMLISLKPSAVSLSELVTNVTKMFEAECTSHVIALDVIEEPSLLMHKIEWVICDPSRVTQVFINLISNAIKFTKSEASERKVIVKYGACLADPQQYFPKGMVWAPKQDGPKEHRLQPESGPEEHVYLTFSISDTGTGMTRTEVDKIFSRFSQASTKTFIKYGGSGLGLFISQRLSEKQGGDIGVISSPGAGSTFAFYIKSSRAAPPVHETSTPSLLHSIALPVADLSIADAKVDIPPDISPPRLIHVILVEDNLVNQQIVRKQLTKAGCVVYVANHGIEALSVLQTMDCWHQSITPNHVQHLDFILMDLEMPIMDGLTCAREIRRLQKEGTITRHIDIIAVTANTRKEQIDTAIEAGMDDVLSKPFVVSDLMAKMRQRLK</sequence>
<dbReference type="Pfam" id="PF02518">
    <property type="entry name" value="HATPase_c"/>
    <property type="match status" value="1"/>
</dbReference>
<dbReference type="Gene3D" id="1.10.287.130">
    <property type="match status" value="1"/>
</dbReference>
<dbReference type="PRINTS" id="PR00344">
    <property type="entry name" value="BCTRLSENSOR"/>
</dbReference>
<dbReference type="SUPFAM" id="SSF52172">
    <property type="entry name" value="CheY-like"/>
    <property type="match status" value="1"/>
</dbReference>
<dbReference type="PROSITE" id="PS50109">
    <property type="entry name" value="HIS_KIN"/>
    <property type="match status" value="1"/>
</dbReference>
<dbReference type="InterPro" id="IPR003594">
    <property type="entry name" value="HATPase_dom"/>
</dbReference>
<evidence type="ECO:0000256" key="4">
    <source>
        <dbReference type="ARBA" id="ARBA00022679"/>
    </source>
</evidence>
<dbReference type="Gene3D" id="3.30.450.20">
    <property type="entry name" value="PAS domain"/>
    <property type="match status" value="2"/>
</dbReference>
<dbReference type="OrthoDB" id="60033at2759"/>
<evidence type="ECO:0000259" key="7">
    <source>
        <dbReference type="PROSITE" id="PS50109"/>
    </source>
</evidence>
<dbReference type="PROSITE" id="PS50112">
    <property type="entry name" value="PAS"/>
    <property type="match status" value="1"/>
</dbReference>
<evidence type="ECO:0000256" key="5">
    <source>
        <dbReference type="ARBA" id="ARBA00022777"/>
    </source>
</evidence>
<keyword evidence="4" id="KW-0808">Transferase</keyword>
<evidence type="ECO:0000256" key="2">
    <source>
        <dbReference type="ARBA" id="ARBA00012438"/>
    </source>
</evidence>
<dbReference type="AlphaFoldDB" id="A0A3D8R7B0"/>
<evidence type="ECO:0000256" key="6">
    <source>
        <dbReference type="PROSITE-ProRule" id="PRU00169"/>
    </source>
</evidence>
<dbReference type="SMART" id="SM00448">
    <property type="entry name" value="REC"/>
    <property type="match status" value="1"/>
</dbReference>
<organism evidence="10 11">
    <name type="scientific">Coleophoma cylindrospora</name>
    <dbReference type="NCBI Taxonomy" id="1849047"/>
    <lineage>
        <taxon>Eukaryota</taxon>
        <taxon>Fungi</taxon>
        <taxon>Dikarya</taxon>
        <taxon>Ascomycota</taxon>
        <taxon>Pezizomycotina</taxon>
        <taxon>Leotiomycetes</taxon>
        <taxon>Helotiales</taxon>
        <taxon>Dermateaceae</taxon>
        <taxon>Coleophoma</taxon>
    </lineage>
</organism>
<dbReference type="InterPro" id="IPR036890">
    <property type="entry name" value="HATPase_C_sf"/>
</dbReference>
<comment type="caution">
    <text evidence="10">The sequence shown here is derived from an EMBL/GenBank/DDBJ whole genome shotgun (WGS) entry which is preliminary data.</text>
</comment>
<dbReference type="InterPro" id="IPR004358">
    <property type="entry name" value="Sig_transdc_His_kin-like_C"/>
</dbReference>
<dbReference type="SUPFAM" id="SSF55874">
    <property type="entry name" value="ATPase domain of HSP90 chaperone/DNA topoisomerase II/histidine kinase"/>
    <property type="match status" value="1"/>
</dbReference>
<reference evidence="10 11" key="1">
    <citation type="journal article" date="2018" name="IMA Fungus">
        <title>IMA Genome-F 9: Draft genome sequence of Annulohypoxylon stygium, Aspergillus mulundensis, Berkeleyomyces basicola (syn. Thielaviopsis basicola), Ceratocystis smalleyi, two Cercospora beticola strains, Coleophoma cylindrospora, Fusarium fracticaudum, Phialophora cf. hyalina, and Morchella septimelata.</title>
        <authorList>
            <person name="Wingfield B.D."/>
            <person name="Bills G.F."/>
            <person name="Dong Y."/>
            <person name="Huang W."/>
            <person name="Nel W.J."/>
            <person name="Swalarsk-Parry B.S."/>
            <person name="Vaghefi N."/>
            <person name="Wilken P.M."/>
            <person name="An Z."/>
            <person name="de Beer Z.W."/>
            <person name="De Vos L."/>
            <person name="Chen L."/>
            <person name="Duong T.A."/>
            <person name="Gao Y."/>
            <person name="Hammerbacher A."/>
            <person name="Kikkert J.R."/>
            <person name="Li Y."/>
            <person name="Li H."/>
            <person name="Li K."/>
            <person name="Li Q."/>
            <person name="Liu X."/>
            <person name="Ma X."/>
            <person name="Naidoo K."/>
            <person name="Pethybridge S.J."/>
            <person name="Sun J."/>
            <person name="Steenkamp E.T."/>
            <person name="van der Nest M.A."/>
            <person name="van Wyk S."/>
            <person name="Wingfield M.J."/>
            <person name="Xiong C."/>
            <person name="Yue Q."/>
            <person name="Zhang X."/>
        </authorList>
    </citation>
    <scope>NUCLEOTIDE SEQUENCE [LARGE SCALE GENOMIC DNA]</scope>
    <source>
        <strain evidence="10 11">BP6252</strain>
    </source>
</reference>
<dbReference type="Proteomes" id="UP000256645">
    <property type="component" value="Unassembled WGS sequence"/>
</dbReference>
<keyword evidence="11" id="KW-1185">Reference proteome</keyword>
<dbReference type="Gene3D" id="3.40.50.2300">
    <property type="match status" value="1"/>
</dbReference>
<dbReference type="InterPro" id="IPR003661">
    <property type="entry name" value="HisK_dim/P_dom"/>
</dbReference>
<evidence type="ECO:0000259" key="8">
    <source>
        <dbReference type="PROSITE" id="PS50110"/>
    </source>
</evidence>
<feature type="modified residue" description="4-aspartylphosphate" evidence="6">
    <location>
        <position position="882"/>
    </location>
</feature>
<name>A0A3D8R7B0_9HELO</name>
<gene>
    <name evidence="10" type="ORF">BP6252_08886</name>
</gene>
<dbReference type="Gene3D" id="3.30.565.10">
    <property type="entry name" value="Histidine kinase-like ATPase, C-terminal domain"/>
    <property type="match status" value="1"/>
</dbReference>
<dbReference type="PANTHER" id="PTHR43047">
    <property type="entry name" value="TWO-COMPONENT HISTIDINE PROTEIN KINASE"/>
    <property type="match status" value="1"/>
</dbReference>
<dbReference type="Pfam" id="PF00512">
    <property type="entry name" value="HisKA"/>
    <property type="match status" value="1"/>
</dbReference>
<keyword evidence="5" id="KW-0418">Kinase</keyword>
<dbReference type="InterPro" id="IPR005467">
    <property type="entry name" value="His_kinase_dom"/>
</dbReference>
<dbReference type="Pfam" id="PF00072">
    <property type="entry name" value="Response_reg"/>
    <property type="match status" value="1"/>
</dbReference>
<evidence type="ECO:0000313" key="10">
    <source>
        <dbReference type="EMBL" id="RDW69866.1"/>
    </source>
</evidence>
<dbReference type="SMART" id="SM00387">
    <property type="entry name" value="HATPase_c"/>
    <property type="match status" value="1"/>
</dbReference>
<feature type="domain" description="Response regulatory" evidence="8">
    <location>
        <begin position="820"/>
        <end position="953"/>
    </location>
</feature>